<dbReference type="InterPro" id="IPR020751">
    <property type="entry name" value="aa-tRNA-synth_I_codon-bd_sub2"/>
</dbReference>
<dbReference type="PANTHER" id="PTHR43311">
    <property type="entry name" value="GLUTAMATE--TRNA LIGASE"/>
    <property type="match status" value="1"/>
</dbReference>
<comment type="similarity">
    <text evidence="1 7">Belongs to the class-I aminoacyl-tRNA synthetase family. Glutamate--tRNA ligase type 1 subfamily.</text>
</comment>
<reference evidence="9 10" key="1">
    <citation type="submission" date="2015-04" db="EMBL/GenBank/DDBJ databases">
        <title>Complete genome sequence of Sulfurovum lithotrophicum ATCC BAA-797T.</title>
        <authorList>
            <person name="Ahn J."/>
            <person name="Park G."/>
            <person name="Jeon W."/>
            <person name="Jang Y."/>
            <person name="Jang M."/>
            <person name="Lee H."/>
            <person name="Lee H."/>
        </authorList>
    </citation>
    <scope>NUCLEOTIDE SEQUENCE [LARGE SCALE GENOMIC DNA]</scope>
    <source>
        <strain evidence="10">ATCC BAA-797 / 42BKT</strain>
    </source>
</reference>
<evidence type="ECO:0000259" key="8">
    <source>
        <dbReference type="Pfam" id="PF00749"/>
    </source>
</evidence>
<dbReference type="EMBL" id="CP011308">
    <property type="protein sequence ID" value="AKF24852.1"/>
    <property type="molecule type" value="Genomic_DNA"/>
</dbReference>
<dbReference type="InterPro" id="IPR008925">
    <property type="entry name" value="aa_tRNA-synth_I_cd-bd_sf"/>
</dbReference>
<proteinExistence type="inferred from homology"/>
<dbReference type="OrthoDB" id="9807503at2"/>
<dbReference type="KEGG" id="slh:YH65_05205"/>
<keyword evidence="7" id="KW-0862">Zinc</keyword>
<comment type="subunit">
    <text evidence="7">Monomer.</text>
</comment>
<dbReference type="EC" id="6.1.1.17" evidence="7"/>
<keyword evidence="6 7" id="KW-0030">Aminoacyl-tRNA synthetase</keyword>
<dbReference type="PANTHER" id="PTHR43311:SF2">
    <property type="entry name" value="GLUTAMATE--TRNA LIGASE, MITOCHONDRIAL-RELATED"/>
    <property type="match status" value="1"/>
</dbReference>
<dbReference type="SUPFAM" id="SSF52374">
    <property type="entry name" value="Nucleotidylyl transferase"/>
    <property type="match status" value="1"/>
</dbReference>
<evidence type="ECO:0000256" key="4">
    <source>
        <dbReference type="ARBA" id="ARBA00022840"/>
    </source>
</evidence>
<dbReference type="GO" id="GO:0004818">
    <property type="term" value="F:glutamate-tRNA ligase activity"/>
    <property type="evidence" value="ECO:0007669"/>
    <property type="project" value="UniProtKB-UniRule"/>
</dbReference>
<dbReference type="Gene3D" id="3.40.50.620">
    <property type="entry name" value="HUPs"/>
    <property type="match status" value="1"/>
</dbReference>
<dbReference type="InterPro" id="IPR020058">
    <property type="entry name" value="Glu/Gln-tRNA-synth_Ib_cat-dom"/>
</dbReference>
<evidence type="ECO:0000256" key="3">
    <source>
        <dbReference type="ARBA" id="ARBA00022741"/>
    </source>
</evidence>
<dbReference type="GO" id="GO:0005829">
    <property type="term" value="C:cytosol"/>
    <property type="evidence" value="ECO:0007669"/>
    <property type="project" value="TreeGrafter"/>
</dbReference>
<keyword evidence="7" id="KW-0479">Metal-binding</keyword>
<accession>A0A7U4M120</accession>
<organism evidence="9 10">
    <name type="scientific">Sulfurovum lithotrophicum</name>
    <dbReference type="NCBI Taxonomy" id="206403"/>
    <lineage>
        <taxon>Bacteria</taxon>
        <taxon>Pseudomonadati</taxon>
        <taxon>Campylobacterota</taxon>
        <taxon>Epsilonproteobacteria</taxon>
        <taxon>Campylobacterales</taxon>
        <taxon>Sulfurovaceae</taxon>
        <taxon>Sulfurovum</taxon>
    </lineage>
</organism>
<keyword evidence="3 7" id="KW-0547">Nucleotide-binding</keyword>
<keyword evidence="10" id="KW-1185">Reference proteome</keyword>
<dbReference type="InterPro" id="IPR014729">
    <property type="entry name" value="Rossmann-like_a/b/a_fold"/>
</dbReference>
<dbReference type="HAMAP" id="MF_00022">
    <property type="entry name" value="Glu_tRNA_synth_type1"/>
    <property type="match status" value="1"/>
</dbReference>
<keyword evidence="7" id="KW-0963">Cytoplasm</keyword>
<feature type="binding site" evidence="7">
    <location>
        <position position="96"/>
    </location>
    <ligand>
        <name>Zn(2+)</name>
        <dbReference type="ChEBI" id="CHEBI:29105"/>
    </ligand>
</feature>
<evidence type="ECO:0000256" key="6">
    <source>
        <dbReference type="ARBA" id="ARBA00023146"/>
    </source>
</evidence>
<comment type="cofactor">
    <cofactor evidence="7">
        <name>Zn(2+)</name>
        <dbReference type="ChEBI" id="CHEBI:29105"/>
    </cofactor>
    <text evidence="7">Binds 1 zinc ion per subunit.</text>
</comment>
<dbReference type="InterPro" id="IPR000924">
    <property type="entry name" value="Glu/Gln-tRNA-synth"/>
</dbReference>
<dbReference type="RefSeq" id="WP_046550939.1">
    <property type="nucleotide sequence ID" value="NZ_CP011308.1"/>
</dbReference>
<comment type="subcellular location">
    <subcellularLocation>
        <location evidence="7">Cytoplasm</location>
    </subcellularLocation>
</comment>
<dbReference type="Pfam" id="PF00749">
    <property type="entry name" value="tRNA-synt_1c"/>
    <property type="match status" value="1"/>
</dbReference>
<feature type="binding site" evidence="7">
    <location>
        <position position="116"/>
    </location>
    <ligand>
        <name>Zn(2+)</name>
        <dbReference type="ChEBI" id="CHEBI:29105"/>
    </ligand>
</feature>
<comment type="caution">
    <text evidence="7">Lacks conserved residue(s) required for the propagation of feature annotation.</text>
</comment>
<evidence type="ECO:0000256" key="7">
    <source>
        <dbReference type="HAMAP-Rule" id="MF_00022"/>
    </source>
</evidence>
<dbReference type="GO" id="GO:0008270">
    <property type="term" value="F:zinc ion binding"/>
    <property type="evidence" value="ECO:0007669"/>
    <property type="project" value="UniProtKB-UniRule"/>
</dbReference>
<keyword evidence="4 7" id="KW-0067">ATP-binding</keyword>
<feature type="binding site" evidence="7">
    <location>
        <position position="114"/>
    </location>
    <ligand>
        <name>Zn(2+)</name>
        <dbReference type="ChEBI" id="CHEBI:29105"/>
    </ligand>
</feature>
<evidence type="ECO:0000256" key="2">
    <source>
        <dbReference type="ARBA" id="ARBA00022598"/>
    </source>
</evidence>
<dbReference type="AlphaFoldDB" id="A0A7U4M120"/>
<reference evidence="10" key="2">
    <citation type="journal article" date="2017" name="Stand. Genomic Sci.">
        <title>Complete genome sequence of the sulfur-oxidizing chemolithoautotrophic Sulfurovum lithotrophicum 42BKTT.</title>
        <authorList>
            <person name="Jeon W."/>
            <person name="Priscilla L."/>
            <person name="Park G."/>
            <person name="Lee H."/>
            <person name="Lee N."/>
            <person name="Lee D."/>
            <person name="Kwon H."/>
            <person name="Ahn I."/>
            <person name="Lee C."/>
            <person name="Lee H."/>
            <person name="Ahn J."/>
        </authorList>
    </citation>
    <scope>NUCLEOTIDE SEQUENCE [LARGE SCALE GENOMIC DNA]</scope>
    <source>
        <strain evidence="10">ATCC BAA-797 / 42BKT</strain>
    </source>
</reference>
<keyword evidence="2 7" id="KW-0436">Ligase</keyword>
<dbReference type="Gene3D" id="1.10.10.350">
    <property type="match status" value="1"/>
</dbReference>
<dbReference type="Proteomes" id="UP000034444">
    <property type="component" value="Chromosome"/>
</dbReference>
<dbReference type="GO" id="GO:0000049">
    <property type="term" value="F:tRNA binding"/>
    <property type="evidence" value="ECO:0007669"/>
    <property type="project" value="InterPro"/>
</dbReference>
<keyword evidence="5 7" id="KW-0648">Protein biosynthesis</keyword>
<dbReference type="InterPro" id="IPR004527">
    <property type="entry name" value="Glu-tRNA-ligase_bac/mito"/>
</dbReference>
<feature type="domain" description="Glutamyl/glutaminyl-tRNA synthetase class Ib catalytic" evidence="8">
    <location>
        <begin position="3"/>
        <end position="297"/>
    </location>
</feature>
<evidence type="ECO:0000256" key="5">
    <source>
        <dbReference type="ARBA" id="ARBA00022917"/>
    </source>
</evidence>
<dbReference type="SUPFAM" id="SSF48163">
    <property type="entry name" value="An anticodon-binding domain of class I aminoacyl-tRNA synthetases"/>
    <property type="match status" value="1"/>
</dbReference>
<dbReference type="PRINTS" id="PR00987">
    <property type="entry name" value="TRNASYNTHGLU"/>
</dbReference>
<comment type="function">
    <text evidence="7">Catalyzes the attachment of glutamate to tRNA(Glu) in a two-step reaction: glutamate is first activated by ATP to form Glu-AMP and then transferred to the acceptor end of tRNA(Glu).</text>
</comment>
<evidence type="ECO:0000256" key="1">
    <source>
        <dbReference type="ARBA" id="ARBA00007894"/>
    </source>
</evidence>
<dbReference type="GO" id="GO:0005524">
    <property type="term" value="F:ATP binding"/>
    <property type="evidence" value="ECO:0007669"/>
    <property type="project" value="UniProtKB-UniRule"/>
</dbReference>
<dbReference type="NCBIfam" id="TIGR00464">
    <property type="entry name" value="gltX_bact"/>
    <property type="match status" value="1"/>
</dbReference>
<comment type="catalytic activity">
    <reaction evidence="7">
        <text>tRNA(Glu) + L-glutamate + ATP = L-glutamyl-tRNA(Glu) + AMP + diphosphate</text>
        <dbReference type="Rhea" id="RHEA:23540"/>
        <dbReference type="Rhea" id="RHEA-COMP:9663"/>
        <dbReference type="Rhea" id="RHEA-COMP:9680"/>
        <dbReference type="ChEBI" id="CHEBI:29985"/>
        <dbReference type="ChEBI" id="CHEBI:30616"/>
        <dbReference type="ChEBI" id="CHEBI:33019"/>
        <dbReference type="ChEBI" id="CHEBI:78442"/>
        <dbReference type="ChEBI" id="CHEBI:78520"/>
        <dbReference type="ChEBI" id="CHEBI:456215"/>
        <dbReference type="EC" id="6.1.1.17"/>
    </reaction>
</comment>
<sequence>MLRFAPSPTGDMRTEQLRIAIFNYIVAKQKETNFIVRIEDTDKERNITGKDTEILQILEKFAITHDSVFHQSEHLNIHQTLAIRLLEEGKAFVCTCTPEALESDKTPSRYNGKCFDVDKEELKRLKSQKLPFVIRLKKPEDDIVIYDLYKGESITPADEVDSFVILRADATPTENFASACDDMLSGIDFIIRSEEHLHETPKQEYIKKQLGYKEETTYAHLPIILNEEGQKMSESDNAFTVKWLFEEGYIPDAIANYLILPGNTTPTDIFTLPEAIKWFDISKLSGSPVKFDIEELRLLNRKHLERIDDKRLSSLFGFADADIGKLAKLYMKEAATINELDARIKAIFSPKDFDGKWGEQMRILEKIIAEAPMFATFEAFESHLMKESGLSGEHFSKPLRVLLTGAEQGPELSDIYPYIKSYLLEVAS</sequence>
<gene>
    <name evidence="7" type="primary">gltX</name>
    <name evidence="9" type="ORF">YH65_05205</name>
</gene>
<evidence type="ECO:0000313" key="9">
    <source>
        <dbReference type="EMBL" id="AKF24852.1"/>
    </source>
</evidence>
<evidence type="ECO:0000313" key="10">
    <source>
        <dbReference type="Proteomes" id="UP000034444"/>
    </source>
</evidence>
<name>A0A7U4M120_9BACT</name>
<protein>
    <recommendedName>
        <fullName evidence="7">Glutamate--tRNA ligase</fullName>
        <ecNumber evidence="7">6.1.1.17</ecNumber>
    </recommendedName>
    <alternativeName>
        <fullName evidence="7">Glutamyl-tRNA synthetase</fullName>
        <shortName evidence="7">GluRS</shortName>
    </alternativeName>
</protein>
<dbReference type="GO" id="GO:0006424">
    <property type="term" value="P:glutamyl-tRNA aminoacylation"/>
    <property type="evidence" value="ECO:0007669"/>
    <property type="project" value="UniProtKB-UniRule"/>
</dbReference>
<dbReference type="InterPro" id="IPR049940">
    <property type="entry name" value="GluQ/Sye"/>
</dbReference>
<feature type="binding site" evidence="7">
    <location>
        <position position="94"/>
    </location>
    <ligand>
        <name>Zn(2+)</name>
        <dbReference type="ChEBI" id="CHEBI:29105"/>
    </ligand>
</feature>
<feature type="short sequence motif" description="'HIGH' region" evidence="7">
    <location>
        <begin position="6"/>
        <end position="16"/>
    </location>
</feature>